<organism evidence="2 3">
    <name type="scientific">Cryobacterium glucosi</name>
    <dbReference type="NCBI Taxonomy" id="1259175"/>
    <lineage>
        <taxon>Bacteria</taxon>
        <taxon>Bacillati</taxon>
        <taxon>Actinomycetota</taxon>
        <taxon>Actinomycetes</taxon>
        <taxon>Micrococcales</taxon>
        <taxon>Microbacteriaceae</taxon>
        <taxon>Cryobacterium</taxon>
    </lineage>
</organism>
<feature type="compositionally biased region" description="Basic residues" evidence="1">
    <location>
        <begin position="119"/>
        <end position="131"/>
    </location>
</feature>
<name>A0ABY2IPC4_9MICO</name>
<dbReference type="PANTHER" id="PTHR37417">
    <property type="entry name" value="67 KDA MYOSIN-CROSS-REACTIVE ANTIGEN FAMILY PROTEIN (AFU_ORTHOLOGUE AFUA_5G09970)"/>
    <property type="match status" value="1"/>
</dbReference>
<proteinExistence type="predicted"/>
<evidence type="ECO:0000313" key="2">
    <source>
        <dbReference type="EMBL" id="TFC21773.1"/>
    </source>
</evidence>
<dbReference type="Pfam" id="PF06100">
    <property type="entry name" value="MCRA"/>
    <property type="match status" value="1"/>
</dbReference>
<sequence length="131" mass="15615">MRSAPWRTPPRIDELFGEHFFATNFWQMWRTTFAFQNWHSAAEMRRYFKRFIQEFDRIHLLSGVSRTTYNQYDSMVVPTSTSPRLWNHAGRPGFTSRTPRGHPLSTSTTTPSSQSVRSLTRRCPRRRAKRF</sequence>
<comment type="caution">
    <text evidence="2">The sequence shown here is derived from an EMBL/GenBank/DDBJ whole genome shotgun (WGS) entry which is preliminary data.</text>
</comment>
<protein>
    <submittedName>
        <fullName evidence="2">Uncharacterized protein</fullName>
    </submittedName>
</protein>
<evidence type="ECO:0000256" key="1">
    <source>
        <dbReference type="SAM" id="MobiDB-lite"/>
    </source>
</evidence>
<dbReference type="InterPro" id="IPR010354">
    <property type="entry name" value="Oleate_hydratase"/>
</dbReference>
<dbReference type="PANTHER" id="PTHR37417:SF2">
    <property type="entry name" value="67 KDA MYOSIN-CROSS-REACTIVE ANTIGEN FAMILY PROTEIN (AFU_ORTHOLOGUE AFUA_5G09970)"/>
    <property type="match status" value="1"/>
</dbReference>
<feature type="compositionally biased region" description="Low complexity" evidence="1">
    <location>
        <begin position="105"/>
        <end position="118"/>
    </location>
</feature>
<evidence type="ECO:0000313" key="3">
    <source>
        <dbReference type="Proteomes" id="UP000297604"/>
    </source>
</evidence>
<keyword evidence="3" id="KW-1185">Reference proteome</keyword>
<dbReference type="EMBL" id="SOFS01000015">
    <property type="protein sequence ID" value="TFC21773.1"/>
    <property type="molecule type" value="Genomic_DNA"/>
</dbReference>
<reference evidence="2 3" key="1">
    <citation type="submission" date="2019-03" db="EMBL/GenBank/DDBJ databases">
        <title>Genomics of glacier-inhabiting Cryobacterium strains.</title>
        <authorList>
            <person name="Liu Q."/>
            <person name="Xin Y.-H."/>
        </authorList>
    </citation>
    <scope>NUCLEOTIDE SEQUENCE [LARGE SCALE GENOMIC DNA]</scope>
    <source>
        <strain evidence="2 3">MDB1-5</strain>
    </source>
</reference>
<feature type="region of interest" description="Disordered" evidence="1">
    <location>
        <begin position="80"/>
        <end position="131"/>
    </location>
</feature>
<gene>
    <name evidence="2" type="ORF">E3O46_06060</name>
</gene>
<dbReference type="Proteomes" id="UP000297604">
    <property type="component" value="Unassembled WGS sequence"/>
</dbReference>
<accession>A0ABY2IPC4</accession>
<dbReference type="Gene3D" id="3.50.50.60">
    <property type="entry name" value="FAD/NAD(P)-binding domain"/>
    <property type="match status" value="1"/>
</dbReference>
<dbReference type="InterPro" id="IPR036188">
    <property type="entry name" value="FAD/NAD-bd_sf"/>
</dbReference>